<dbReference type="STRING" id="70667.A0A183TM09"/>
<proteinExistence type="predicted"/>
<evidence type="ECO:0000313" key="2">
    <source>
        <dbReference type="Proteomes" id="UP000275846"/>
    </source>
</evidence>
<gene>
    <name evidence="1" type="ORF">SSLN_LOCUS17507</name>
</gene>
<name>A0A183TM09_SCHSO</name>
<protein>
    <submittedName>
        <fullName evidence="3">Leucine-rich repeat-containing protein 34-like</fullName>
    </submittedName>
</protein>
<organism evidence="3">
    <name type="scientific">Schistocephalus solidus</name>
    <name type="common">Tapeworm</name>
    <dbReference type="NCBI Taxonomy" id="70667"/>
    <lineage>
        <taxon>Eukaryota</taxon>
        <taxon>Metazoa</taxon>
        <taxon>Spiralia</taxon>
        <taxon>Lophotrochozoa</taxon>
        <taxon>Platyhelminthes</taxon>
        <taxon>Cestoda</taxon>
        <taxon>Eucestoda</taxon>
        <taxon>Diphyllobothriidea</taxon>
        <taxon>Diphyllobothriidae</taxon>
        <taxon>Schistocephalus</taxon>
    </lineage>
</organism>
<dbReference type="Proteomes" id="UP000275846">
    <property type="component" value="Unassembled WGS sequence"/>
</dbReference>
<sequence length="129" mass="14619">MSTNSYACLAQLVDIFKQTDECVHSKGTHFALKMLKMELDLHKRGGVSDDVYLKLCGNNVRVTSYRLHDADLPPILAAICSVPIITMLDLRYNRLTNEGAVSIGAFLKVRIAEMLLRSHRILLLTRRYQ</sequence>
<evidence type="ECO:0000313" key="1">
    <source>
        <dbReference type="EMBL" id="VDM03893.1"/>
    </source>
</evidence>
<dbReference type="WBParaSite" id="SSLN_0001817101-mRNA-1">
    <property type="protein sequence ID" value="SSLN_0001817101-mRNA-1"/>
    <property type="gene ID" value="SSLN_0001817101"/>
</dbReference>
<dbReference type="EMBL" id="UYSU01042617">
    <property type="protein sequence ID" value="VDM03893.1"/>
    <property type="molecule type" value="Genomic_DNA"/>
</dbReference>
<accession>A0A183TM09</accession>
<dbReference type="OrthoDB" id="272549at2759"/>
<evidence type="ECO:0000313" key="3">
    <source>
        <dbReference type="WBParaSite" id="SSLN_0001817101-mRNA-1"/>
    </source>
</evidence>
<reference evidence="3" key="1">
    <citation type="submission" date="2016-06" db="UniProtKB">
        <authorList>
            <consortium name="WormBaseParasite"/>
        </authorList>
    </citation>
    <scope>IDENTIFICATION</scope>
</reference>
<dbReference type="Gene3D" id="3.80.10.10">
    <property type="entry name" value="Ribonuclease Inhibitor"/>
    <property type="match status" value="1"/>
</dbReference>
<dbReference type="SUPFAM" id="SSF52047">
    <property type="entry name" value="RNI-like"/>
    <property type="match status" value="1"/>
</dbReference>
<reference evidence="1 2" key="2">
    <citation type="submission" date="2018-11" db="EMBL/GenBank/DDBJ databases">
        <authorList>
            <consortium name="Pathogen Informatics"/>
        </authorList>
    </citation>
    <scope>NUCLEOTIDE SEQUENCE [LARGE SCALE GENOMIC DNA]</scope>
    <source>
        <strain evidence="1 2">NST_G2</strain>
    </source>
</reference>
<keyword evidence="2" id="KW-1185">Reference proteome</keyword>
<dbReference type="InterPro" id="IPR032675">
    <property type="entry name" value="LRR_dom_sf"/>
</dbReference>
<dbReference type="AlphaFoldDB" id="A0A183TM09"/>